<dbReference type="EMBL" id="WHVB01000002">
    <property type="protein sequence ID" value="KAF8485737.1"/>
    <property type="molecule type" value="Genomic_DNA"/>
</dbReference>
<sequence length="224" mass="25623">MCRLPDMMPRRPIPPPGARRSTGNCYPLHRTGRRLRLQIMCPCTPFSRARRPHACLRVTLLWSGLLVIIFPRCPVTQREPAPVTRGRLRQHPVTPPRLRKVPGLRCRGRPQERPSTSQMNTGLITHNPRNILTLRLTCTGENLITPTNMNEPEHPDGHFEPQIPQSLVRGEPLQHIPSILCLRIRIRIRRLTLPHIWMVIAGTSTTAHHRVEPEARGLRGQIPK</sequence>
<feature type="region of interest" description="Disordered" evidence="1">
    <location>
        <begin position="1"/>
        <end position="25"/>
    </location>
</feature>
<proteinExistence type="predicted"/>
<keyword evidence="3" id="KW-1185">Reference proteome</keyword>
<gene>
    <name evidence="2" type="ORF">DFH94DRAFT_707676</name>
</gene>
<comment type="caution">
    <text evidence="2">The sequence shown here is derived from an EMBL/GenBank/DDBJ whole genome shotgun (WGS) entry which is preliminary data.</text>
</comment>
<accession>A0A9P5N3Y3</accession>
<evidence type="ECO:0000313" key="2">
    <source>
        <dbReference type="EMBL" id="KAF8485737.1"/>
    </source>
</evidence>
<reference evidence="2" key="2">
    <citation type="journal article" date="2020" name="Nat. Commun.">
        <title>Large-scale genome sequencing of mycorrhizal fungi provides insights into the early evolution of symbiotic traits.</title>
        <authorList>
            <person name="Miyauchi S."/>
            <person name="Kiss E."/>
            <person name="Kuo A."/>
            <person name="Drula E."/>
            <person name="Kohler A."/>
            <person name="Sanchez-Garcia M."/>
            <person name="Morin E."/>
            <person name="Andreopoulos B."/>
            <person name="Barry K.W."/>
            <person name="Bonito G."/>
            <person name="Buee M."/>
            <person name="Carver A."/>
            <person name="Chen C."/>
            <person name="Cichocki N."/>
            <person name="Clum A."/>
            <person name="Culley D."/>
            <person name="Crous P.W."/>
            <person name="Fauchery L."/>
            <person name="Girlanda M."/>
            <person name="Hayes R.D."/>
            <person name="Keri Z."/>
            <person name="LaButti K."/>
            <person name="Lipzen A."/>
            <person name="Lombard V."/>
            <person name="Magnuson J."/>
            <person name="Maillard F."/>
            <person name="Murat C."/>
            <person name="Nolan M."/>
            <person name="Ohm R.A."/>
            <person name="Pangilinan J."/>
            <person name="Pereira M.F."/>
            <person name="Perotto S."/>
            <person name="Peter M."/>
            <person name="Pfister S."/>
            <person name="Riley R."/>
            <person name="Sitrit Y."/>
            <person name="Stielow J.B."/>
            <person name="Szollosi G."/>
            <person name="Zifcakova L."/>
            <person name="Stursova M."/>
            <person name="Spatafora J.W."/>
            <person name="Tedersoo L."/>
            <person name="Vaario L.M."/>
            <person name="Yamada A."/>
            <person name="Yan M."/>
            <person name="Wang P."/>
            <person name="Xu J."/>
            <person name="Bruns T."/>
            <person name="Baldrian P."/>
            <person name="Vilgalys R."/>
            <person name="Dunand C."/>
            <person name="Henrissat B."/>
            <person name="Grigoriev I.V."/>
            <person name="Hibbett D."/>
            <person name="Nagy L.G."/>
            <person name="Martin F.M."/>
        </authorList>
    </citation>
    <scope>NUCLEOTIDE SEQUENCE</scope>
    <source>
        <strain evidence="2">Prilba</strain>
    </source>
</reference>
<name>A0A9P5N3Y3_9AGAM</name>
<dbReference type="Proteomes" id="UP000759537">
    <property type="component" value="Unassembled WGS sequence"/>
</dbReference>
<feature type="compositionally biased region" description="Basic residues" evidence="1">
    <location>
        <begin position="97"/>
        <end position="108"/>
    </location>
</feature>
<reference evidence="2" key="1">
    <citation type="submission" date="2019-10" db="EMBL/GenBank/DDBJ databases">
        <authorList>
            <consortium name="DOE Joint Genome Institute"/>
            <person name="Kuo A."/>
            <person name="Miyauchi S."/>
            <person name="Kiss E."/>
            <person name="Drula E."/>
            <person name="Kohler A."/>
            <person name="Sanchez-Garcia M."/>
            <person name="Andreopoulos B."/>
            <person name="Barry K.W."/>
            <person name="Bonito G."/>
            <person name="Buee M."/>
            <person name="Carver A."/>
            <person name="Chen C."/>
            <person name="Cichocki N."/>
            <person name="Clum A."/>
            <person name="Culley D."/>
            <person name="Crous P.W."/>
            <person name="Fauchery L."/>
            <person name="Girlanda M."/>
            <person name="Hayes R."/>
            <person name="Keri Z."/>
            <person name="LaButti K."/>
            <person name="Lipzen A."/>
            <person name="Lombard V."/>
            <person name="Magnuson J."/>
            <person name="Maillard F."/>
            <person name="Morin E."/>
            <person name="Murat C."/>
            <person name="Nolan M."/>
            <person name="Ohm R."/>
            <person name="Pangilinan J."/>
            <person name="Pereira M."/>
            <person name="Perotto S."/>
            <person name="Peter M."/>
            <person name="Riley R."/>
            <person name="Sitrit Y."/>
            <person name="Stielow B."/>
            <person name="Szollosi G."/>
            <person name="Zifcakova L."/>
            <person name="Stursova M."/>
            <person name="Spatafora J.W."/>
            <person name="Tedersoo L."/>
            <person name="Vaario L.-M."/>
            <person name="Yamada A."/>
            <person name="Yan M."/>
            <person name="Wang P."/>
            <person name="Xu J."/>
            <person name="Bruns T."/>
            <person name="Baldrian P."/>
            <person name="Vilgalys R."/>
            <person name="Henrissat B."/>
            <person name="Grigoriev I.V."/>
            <person name="Hibbett D."/>
            <person name="Nagy L.G."/>
            <person name="Martin F.M."/>
        </authorList>
    </citation>
    <scope>NUCLEOTIDE SEQUENCE</scope>
    <source>
        <strain evidence="2">Prilba</strain>
    </source>
</reference>
<protein>
    <submittedName>
        <fullName evidence="2">Uncharacterized protein</fullName>
    </submittedName>
</protein>
<evidence type="ECO:0000313" key="3">
    <source>
        <dbReference type="Proteomes" id="UP000759537"/>
    </source>
</evidence>
<evidence type="ECO:0000256" key="1">
    <source>
        <dbReference type="SAM" id="MobiDB-lite"/>
    </source>
</evidence>
<dbReference type="AlphaFoldDB" id="A0A9P5N3Y3"/>
<organism evidence="2 3">
    <name type="scientific">Russula ochroleuca</name>
    <dbReference type="NCBI Taxonomy" id="152965"/>
    <lineage>
        <taxon>Eukaryota</taxon>
        <taxon>Fungi</taxon>
        <taxon>Dikarya</taxon>
        <taxon>Basidiomycota</taxon>
        <taxon>Agaricomycotina</taxon>
        <taxon>Agaricomycetes</taxon>
        <taxon>Russulales</taxon>
        <taxon>Russulaceae</taxon>
        <taxon>Russula</taxon>
    </lineage>
</organism>
<feature type="compositionally biased region" description="Polar residues" evidence="1">
    <location>
        <begin position="113"/>
        <end position="123"/>
    </location>
</feature>
<feature type="region of interest" description="Disordered" evidence="1">
    <location>
        <begin position="82"/>
        <end position="123"/>
    </location>
</feature>